<accession>A0A9X2XE96</accession>
<feature type="transmembrane region" description="Helical" evidence="6">
    <location>
        <begin position="6"/>
        <end position="26"/>
    </location>
</feature>
<dbReference type="EMBL" id="JAOSKY010000002">
    <property type="protein sequence ID" value="MCU7247345.1"/>
    <property type="molecule type" value="Genomic_DNA"/>
</dbReference>
<evidence type="ECO:0000256" key="5">
    <source>
        <dbReference type="ARBA" id="ARBA00023136"/>
    </source>
</evidence>
<comment type="caution">
    <text evidence="8">The sequence shown here is derived from an EMBL/GenBank/DDBJ whole genome shotgun (WGS) entry which is preliminary data.</text>
</comment>
<keyword evidence="5 6" id="KW-0472">Membrane</keyword>
<keyword evidence="3 6" id="KW-0812">Transmembrane</keyword>
<gene>
    <name evidence="8" type="ORF">OC940_05985</name>
</gene>
<evidence type="ECO:0000256" key="2">
    <source>
        <dbReference type="ARBA" id="ARBA00022475"/>
    </source>
</evidence>
<evidence type="ECO:0000256" key="4">
    <source>
        <dbReference type="ARBA" id="ARBA00022989"/>
    </source>
</evidence>
<feature type="transmembrane region" description="Helical" evidence="6">
    <location>
        <begin position="38"/>
        <end position="56"/>
    </location>
</feature>
<evidence type="ECO:0000313" key="9">
    <source>
        <dbReference type="Proteomes" id="UP001139955"/>
    </source>
</evidence>
<keyword evidence="9" id="KW-1185">Reference proteome</keyword>
<protein>
    <submittedName>
        <fullName evidence="8">PLDc N-terminal domain-containing protein</fullName>
    </submittedName>
</protein>
<reference evidence="8" key="2">
    <citation type="journal article" date="2023" name="mSystems">
        <title>Charting the Lipopeptidome of Nonpathogenic Pseudomonas.</title>
        <authorList>
            <person name="Cesa-Luna C."/>
            <person name="Geudens N."/>
            <person name="Girard L."/>
            <person name="De Roo V."/>
            <person name="Maklad H.R."/>
            <person name="Martins J.C."/>
            <person name="Hofte M."/>
            <person name="De Mot R."/>
        </authorList>
    </citation>
    <scope>NUCLEOTIDE SEQUENCE</scope>
    <source>
        <strain evidence="8">B1M3-32</strain>
    </source>
</reference>
<evidence type="ECO:0000256" key="3">
    <source>
        <dbReference type="ARBA" id="ARBA00022692"/>
    </source>
</evidence>
<evidence type="ECO:0000313" key="8">
    <source>
        <dbReference type="EMBL" id="MCU7247345.1"/>
    </source>
</evidence>
<dbReference type="AlphaFoldDB" id="A0A9X2XE96"/>
<dbReference type="RefSeq" id="WP_301621315.1">
    <property type="nucleotide sequence ID" value="NZ_JAOSKY010000002.1"/>
</dbReference>
<evidence type="ECO:0000256" key="1">
    <source>
        <dbReference type="ARBA" id="ARBA00004651"/>
    </source>
</evidence>
<dbReference type="InterPro" id="IPR027379">
    <property type="entry name" value="CLS_N"/>
</dbReference>
<evidence type="ECO:0000256" key="6">
    <source>
        <dbReference type="SAM" id="Phobius"/>
    </source>
</evidence>
<feature type="domain" description="Cardiolipin synthase N-terminal" evidence="7">
    <location>
        <begin position="17"/>
        <end position="57"/>
    </location>
</feature>
<sequence length="73" mass="7932">METTYFLIGGAVIVLLLDLWIINSVFRSDSPMLSKIWWSALVLLLPIVGALIWGITGPRGVIKGPSSPEHSKG</sequence>
<reference evidence="8" key="1">
    <citation type="submission" date="2022-09" db="EMBL/GenBank/DDBJ databases">
        <authorList>
            <person name="Cesa-Luna C."/>
            <person name="Girard L."/>
            <person name="Lood C."/>
            <person name="Hofte M."/>
            <person name="De Mot R."/>
        </authorList>
    </citation>
    <scope>NUCLEOTIDE SEQUENCE</scope>
    <source>
        <strain evidence="8">B1M3-32</strain>
    </source>
</reference>
<dbReference type="GO" id="GO:0005886">
    <property type="term" value="C:plasma membrane"/>
    <property type="evidence" value="ECO:0007669"/>
    <property type="project" value="UniProtKB-SubCell"/>
</dbReference>
<dbReference type="Pfam" id="PF13396">
    <property type="entry name" value="PLDc_N"/>
    <property type="match status" value="1"/>
</dbReference>
<organism evidence="8 9">
    <name type="scientific">Pseudomonas koreensis</name>
    <dbReference type="NCBI Taxonomy" id="198620"/>
    <lineage>
        <taxon>Bacteria</taxon>
        <taxon>Pseudomonadati</taxon>
        <taxon>Pseudomonadota</taxon>
        <taxon>Gammaproteobacteria</taxon>
        <taxon>Pseudomonadales</taxon>
        <taxon>Pseudomonadaceae</taxon>
        <taxon>Pseudomonas</taxon>
    </lineage>
</organism>
<evidence type="ECO:0000259" key="7">
    <source>
        <dbReference type="Pfam" id="PF13396"/>
    </source>
</evidence>
<keyword evidence="4 6" id="KW-1133">Transmembrane helix</keyword>
<comment type="subcellular location">
    <subcellularLocation>
        <location evidence="1">Cell membrane</location>
        <topology evidence="1">Multi-pass membrane protein</topology>
    </subcellularLocation>
</comment>
<dbReference type="Proteomes" id="UP001139955">
    <property type="component" value="Unassembled WGS sequence"/>
</dbReference>
<proteinExistence type="predicted"/>
<name>A0A9X2XE96_9PSED</name>
<keyword evidence="2" id="KW-1003">Cell membrane</keyword>